<gene>
    <name evidence="1" type="ORF">AMR76_16210</name>
</gene>
<dbReference type="InParanoid" id="A0A0Q2MYQ4"/>
<evidence type="ECO:0000313" key="2">
    <source>
        <dbReference type="Proteomes" id="UP000051221"/>
    </source>
</evidence>
<dbReference type="Proteomes" id="UP000051221">
    <property type="component" value="Unassembled WGS sequence"/>
</dbReference>
<dbReference type="EMBL" id="LKHS01000015">
    <property type="protein sequence ID" value="KQH84839.1"/>
    <property type="molecule type" value="Genomic_DNA"/>
</dbReference>
<comment type="caution">
    <text evidence="1">The sequence shown here is derived from an EMBL/GenBank/DDBJ whole genome shotgun (WGS) entry which is preliminary data.</text>
</comment>
<accession>A0A0Q2MYQ4</accession>
<protein>
    <submittedName>
        <fullName evidence="1">Uncharacterized protein</fullName>
    </submittedName>
</protein>
<name>A0A0Q2MYQ4_VIBFU</name>
<organism evidence="1 2">
    <name type="scientific">Vibrio furnissii</name>
    <dbReference type="NCBI Taxonomy" id="29494"/>
    <lineage>
        <taxon>Bacteria</taxon>
        <taxon>Pseudomonadati</taxon>
        <taxon>Pseudomonadota</taxon>
        <taxon>Gammaproteobacteria</taxon>
        <taxon>Vibrionales</taxon>
        <taxon>Vibrionaceae</taxon>
        <taxon>Vibrio</taxon>
    </lineage>
</organism>
<proteinExistence type="predicted"/>
<sequence>MIDFFIVSLVYKGRKDGETVLVSTLCGEKNNWNATAQKMERTLDWVYSGCENKKAKPKPRFWVTDGIR</sequence>
<keyword evidence="2" id="KW-1185">Reference proteome</keyword>
<reference evidence="1 2" key="1">
    <citation type="submission" date="2015-08" db="EMBL/GenBank/DDBJ databases">
        <title>Antibacterial properties of a collection of Vibrionaceae strains.</title>
        <authorList>
            <person name="Giubergia S."/>
        </authorList>
    </citation>
    <scope>NUCLEOTIDE SEQUENCE [LARGE SCALE GENOMIC DNA]</scope>
    <source>
        <strain evidence="1 2">S0821</strain>
    </source>
</reference>
<dbReference type="AlphaFoldDB" id="A0A0Q2MYQ4"/>
<evidence type="ECO:0000313" key="1">
    <source>
        <dbReference type="EMBL" id="KQH84839.1"/>
    </source>
</evidence>